<comment type="caution">
    <text evidence="1">The sequence shown here is derived from an EMBL/GenBank/DDBJ whole genome shotgun (WGS) entry which is preliminary data.</text>
</comment>
<evidence type="ECO:0000313" key="2">
    <source>
        <dbReference type="Proteomes" id="UP000774617"/>
    </source>
</evidence>
<sequence>MINTSLVAATSPRVSPVIRQPDRTTKKVTVRGRELCFSSFCSRCRTRDPKIAVLVHQDCYLALQTASRQHGYDITGKDIWELAISLQAICPTSAARREERERACFNSFFSNLEGLLNAPQGQKPTLLDRLIRLPLELRQEIAVHSWRCRYQSLAVCFAQSSLLFGALQDFDATKRVESLDLAGPIYVTRLDIAGVPYISGFYTSNVPHTESLQNHDRCKAVVAWDDIGMLDMQFLTDTESGRRTQGALWYQTLEYISGATLQIRYKQLLIGSVHVSNNSESLLWDIPNPPNLRRHNMYNMPPRPSPIIPMRYVHLRNDSAGLTIACSRTGVVSIYTHSLCSRNKQSSRGSLDLDYFEDLVCIFFPLQARESITHLWVRDEQERFTCIRYPAIVIRTSLGKECTFGPYIKADARNRYYFSSLIAGMDESVTALCYNDLGVQSPIHDLALAITCTTGDSCHRSVVPSWPDAAVPRLAGTLNHDWYLSAASLDDVSRVEMLVYMSTKYVRIGALLYYTSGDVAALGECRINQALLKEFRSPIALHWSQSEEGYLQDINFLEESEETHFEDTFRSFPMRGNLVWWFSARGSKLEYMMDS</sequence>
<gene>
    <name evidence="1" type="ORF">B0J12DRAFT_674189</name>
</gene>
<reference evidence="1 2" key="1">
    <citation type="journal article" date="2021" name="Nat. Commun.">
        <title>Genetic determinants of endophytism in the Arabidopsis root mycobiome.</title>
        <authorList>
            <person name="Mesny F."/>
            <person name="Miyauchi S."/>
            <person name="Thiergart T."/>
            <person name="Pickel B."/>
            <person name="Atanasova L."/>
            <person name="Karlsson M."/>
            <person name="Huettel B."/>
            <person name="Barry K.W."/>
            <person name="Haridas S."/>
            <person name="Chen C."/>
            <person name="Bauer D."/>
            <person name="Andreopoulos W."/>
            <person name="Pangilinan J."/>
            <person name="LaButti K."/>
            <person name="Riley R."/>
            <person name="Lipzen A."/>
            <person name="Clum A."/>
            <person name="Drula E."/>
            <person name="Henrissat B."/>
            <person name="Kohler A."/>
            <person name="Grigoriev I.V."/>
            <person name="Martin F.M."/>
            <person name="Hacquard S."/>
        </authorList>
    </citation>
    <scope>NUCLEOTIDE SEQUENCE [LARGE SCALE GENOMIC DNA]</scope>
    <source>
        <strain evidence="1 2">MPI-SDFR-AT-0080</strain>
    </source>
</reference>
<evidence type="ECO:0000313" key="1">
    <source>
        <dbReference type="EMBL" id="KAH7042220.1"/>
    </source>
</evidence>
<dbReference type="EMBL" id="JAGTJR010000026">
    <property type="protein sequence ID" value="KAH7042220.1"/>
    <property type="molecule type" value="Genomic_DNA"/>
</dbReference>
<protein>
    <submittedName>
        <fullName evidence="1">Uncharacterized protein</fullName>
    </submittedName>
</protein>
<accession>A0ABQ8G4G3</accession>
<organism evidence="1 2">
    <name type="scientific">Macrophomina phaseolina</name>
    <dbReference type="NCBI Taxonomy" id="35725"/>
    <lineage>
        <taxon>Eukaryota</taxon>
        <taxon>Fungi</taxon>
        <taxon>Dikarya</taxon>
        <taxon>Ascomycota</taxon>
        <taxon>Pezizomycotina</taxon>
        <taxon>Dothideomycetes</taxon>
        <taxon>Dothideomycetes incertae sedis</taxon>
        <taxon>Botryosphaeriales</taxon>
        <taxon>Botryosphaeriaceae</taxon>
        <taxon>Macrophomina</taxon>
    </lineage>
</organism>
<dbReference type="Proteomes" id="UP000774617">
    <property type="component" value="Unassembled WGS sequence"/>
</dbReference>
<keyword evidence="2" id="KW-1185">Reference proteome</keyword>
<name>A0ABQ8G4G3_9PEZI</name>
<proteinExistence type="predicted"/>